<feature type="transmembrane region" description="Helical" evidence="1">
    <location>
        <begin position="185"/>
        <end position="206"/>
    </location>
</feature>
<evidence type="ECO:0000313" key="2">
    <source>
        <dbReference type="EMBL" id="TQO19470.1"/>
    </source>
</evidence>
<organism evidence="2 3">
    <name type="scientific">Rhodoglobus vestalii</name>
    <dbReference type="NCBI Taxonomy" id="193384"/>
    <lineage>
        <taxon>Bacteria</taxon>
        <taxon>Bacillati</taxon>
        <taxon>Actinomycetota</taxon>
        <taxon>Actinomycetes</taxon>
        <taxon>Micrococcales</taxon>
        <taxon>Microbacteriaceae</taxon>
        <taxon>Rhodoglobus</taxon>
    </lineage>
</organism>
<dbReference type="InterPro" id="IPR010640">
    <property type="entry name" value="Low_temperature_requirement_A"/>
</dbReference>
<keyword evidence="1" id="KW-1133">Transmembrane helix</keyword>
<feature type="transmembrane region" description="Helical" evidence="1">
    <location>
        <begin position="100"/>
        <end position="119"/>
    </location>
</feature>
<dbReference type="PANTHER" id="PTHR36840">
    <property type="entry name" value="BLL5714 PROTEIN"/>
    <property type="match status" value="1"/>
</dbReference>
<gene>
    <name evidence="2" type="ORF">FB472_1023</name>
</gene>
<keyword evidence="3" id="KW-1185">Reference proteome</keyword>
<dbReference type="OrthoDB" id="7698234at2"/>
<feature type="transmembrane region" description="Helical" evidence="1">
    <location>
        <begin position="294"/>
        <end position="315"/>
    </location>
</feature>
<feature type="transmembrane region" description="Helical" evidence="1">
    <location>
        <begin position="253"/>
        <end position="273"/>
    </location>
</feature>
<feature type="transmembrane region" description="Helical" evidence="1">
    <location>
        <begin position="227"/>
        <end position="247"/>
    </location>
</feature>
<protein>
    <submittedName>
        <fullName evidence="2">Low temperature requirement protein LtrA</fullName>
    </submittedName>
</protein>
<feature type="transmembrane region" description="Helical" evidence="1">
    <location>
        <begin position="159"/>
        <end position="179"/>
    </location>
</feature>
<feature type="transmembrane region" description="Helical" evidence="1">
    <location>
        <begin position="327"/>
        <end position="347"/>
    </location>
</feature>
<keyword evidence="1" id="KW-0812">Transmembrane</keyword>
<dbReference type="AlphaFoldDB" id="A0A8H2K3J5"/>
<reference evidence="2 3" key="1">
    <citation type="submission" date="2019-06" db="EMBL/GenBank/DDBJ databases">
        <title>Sequencing the genomes of 1000 actinobacteria strains.</title>
        <authorList>
            <person name="Klenk H.-P."/>
        </authorList>
    </citation>
    <scope>NUCLEOTIDE SEQUENCE [LARGE SCALE GENOMIC DNA]</scope>
    <source>
        <strain evidence="2 3">DSM 21947</strain>
    </source>
</reference>
<feature type="transmembrane region" description="Helical" evidence="1">
    <location>
        <begin position="382"/>
        <end position="401"/>
    </location>
</feature>
<name>A0A8H2K3J5_9MICO</name>
<proteinExistence type="predicted"/>
<evidence type="ECO:0000256" key="1">
    <source>
        <dbReference type="SAM" id="Phobius"/>
    </source>
</evidence>
<dbReference type="EMBL" id="VFRA01000001">
    <property type="protein sequence ID" value="TQO19470.1"/>
    <property type="molecule type" value="Genomic_DNA"/>
</dbReference>
<dbReference type="PANTHER" id="PTHR36840:SF1">
    <property type="entry name" value="BLL5714 PROTEIN"/>
    <property type="match status" value="1"/>
</dbReference>
<accession>A0A8H2K3J5</accession>
<feature type="transmembrane region" description="Helical" evidence="1">
    <location>
        <begin position="73"/>
        <end position="93"/>
    </location>
</feature>
<feature type="transmembrane region" description="Helical" evidence="1">
    <location>
        <begin position="125"/>
        <end position="147"/>
    </location>
</feature>
<feature type="transmembrane region" description="Helical" evidence="1">
    <location>
        <begin position="359"/>
        <end position="376"/>
    </location>
</feature>
<dbReference type="Pfam" id="PF06772">
    <property type="entry name" value="LtrA"/>
    <property type="match status" value="1"/>
</dbReference>
<keyword evidence="1" id="KW-0472">Membrane</keyword>
<sequence length="414" mass="44977">MLRQNGAVNTTPKAPRLPPFGIRRNLLRPDGGERSVRVTHIELLFDLIFVFALTQLSRYLYENQSPTGALQSAVLVLALWWVWVYTTWVTNWLDPARLPVRAAVIGLALVGLIMSVSIFESFGDRGLTFAIAYVVLQIGRTVFMIAAVARHDRDLSRDFVGVLLWLAASGVFWILGGLVSIEFRIWFWLIALGIEYLSGAVGFRLPGRGSARVEDWNISGPHIAQRSALFVIIALGESFLVTGFAFVAQESSVVGVASVLLAFVNAVTLWWLYFDHAERAGAKAIARADKPGRIGSRAYTYTHAIIIAGIVLGSVADKEVLGHPDDAMKISTAIVIAGGPLLCLVGLTVFRWIVVREMLLSHIVGAALMVVTFAASAGMTPFVLFAVMTAILVATAAWETITRVRAGGDDEQAG</sequence>
<evidence type="ECO:0000313" key="3">
    <source>
        <dbReference type="Proteomes" id="UP000316560"/>
    </source>
</evidence>
<comment type="caution">
    <text evidence="2">The sequence shown here is derived from an EMBL/GenBank/DDBJ whole genome shotgun (WGS) entry which is preliminary data.</text>
</comment>
<dbReference type="Proteomes" id="UP000316560">
    <property type="component" value="Unassembled WGS sequence"/>
</dbReference>
<feature type="transmembrane region" description="Helical" evidence="1">
    <location>
        <begin position="43"/>
        <end position="61"/>
    </location>
</feature>